<evidence type="ECO:0000313" key="2">
    <source>
        <dbReference type="EMBL" id="TVY75934.1"/>
    </source>
</evidence>
<comment type="caution">
    <text evidence="2">The sequence shown here is derived from an EMBL/GenBank/DDBJ whole genome shotgun (WGS) entry which is preliminary data.</text>
</comment>
<evidence type="ECO:0000259" key="1">
    <source>
        <dbReference type="Pfam" id="PF06985"/>
    </source>
</evidence>
<evidence type="ECO:0000313" key="3">
    <source>
        <dbReference type="Proteomes" id="UP000469558"/>
    </source>
</evidence>
<dbReference type="InterPro" id="IPR010730">
    <property type="entry name" value="HET"/>
</dbReference>
<dbReference type="Pfam" id="PF06985">
    <property type="entry name" value="HET"/>
    <property type="match status" value="1"/>
</dbReference>
<feature type="domain" description="Heterokaryon incompatibility" evidence="1">
    <location>
        <begin position="60"/>
        <end position="187"/>
    </location>
</feature>
<gene>
    <name evidence="2" type="primary">het-6_3</name>
    <name evidence="2" type="ORF">LSUE1_G004582</name>
</gene>
<accession>A0A8T9C1N4</accession>
<dbReference type="InterPro" id="IPR052895">
    <property type="entry name" value="HetReg/Transcr_Mod"/>
</dbReference>
<name>A0A8T9C1N4_9HELO</name>
<dbReference type="AlphaFoldDB" id="A0A8T9C1N4"/>
<sequence>MSSDTLGGLDVQLYTYTPLAGSDTIRLIELHPGPHNSLIHCSLVSVILSDCSSNDIYGHYTALSYVWGSPAKDSMIWIDDRQLQITSSLHSALRDLRHKSVSLWIWADGICINQEDGEEKVKQIGVMGKIYEGALHTVIYLGPEDGHTESSIMALSTWKTRGKESSADAMEPILSKEWFNRVWVFQELVFSKSPWIHLKRGRNDKSQRFQRIMDMDRARTELLGRDGTIAARAAGLSSISKWQEESNTMLRLLQGRRGMGVTDPRDMIFAHMGFAFDNTPEGVRLDYSVSVQELYGSFAKYVAREYGVAKLLSCVDDRHIPSRFMDLPSWVPDWTAPTPKWLFYNREYTTEFSNFTLIPMENEDIIACKVEESDAVLFVSEELLVDKIPKEFREKVILKLVNADIEAPVGGSISTNLMGWKEIQEVWPDVYEAWRLIIANDLLLPADPMENDIIPSAPNLRHRSSIAYTIPTILTLVISGHLSRMYISGKVLARLASGNLALLPAPAEVGDLVVPVFETDAQSQSYRNCPDLLFQRLYALSELSKTDEAIRNAIVSQDHSKVHEVTQATTVDNPDTIEDFKNISFRDSSVVHCKFVSGCFRDVQYDKSFFLGSVIKTPKRIPALFLMALH</sequence>
<dbReference type="PANTHER" id="PTHR24148:SF64">
    <property type="entry name" value="HETEROKARYON INCOMPATIBILITY DOMAIN-CONTAINING PROTEIN"/>
    <property type="match status" value="1"/>
</dbReference>
<protein>
    <submittedName>
        <fullName evidence="2">Heterokaryon incompatibility protein 6 OR allele</fullName>
    </submittedName>
</protein>
<reference evidence="2 3" key="1">
    <citation type="submission" date="2018-05" db="EMBL/GenBank/DDBJ databases">
        <title>Genome sequencing and assembly of the regulated plant pathogen Lachnellula willkommii and related sister species for the development of diagnostic species identification markers.</title>
        <authorList>
            <person name="Giroux E."/>
            <person name="Bilodeau G."/>
        </authorList>
    </citation>
    <scope>NUCLEOTIDE SEQUENCE [LARGE SCALE GENOMIC DNA]</scope>
    <source>
        <strain evidence="2 3">CBS 268.59</strain>
    </source>
</reference>
<dbReference type="OrthoDB" id="2157530at2759"/>
<dbReference type="EMBL" id="QGMK01000909">
    <property type="protein sequence ID" value="TVY75934.1"/>
    <property type="molecule type" value="Genomic_DNA"/>
</dbReference>
<organism evidence="2 3">
    <name type="scientific">Lachnellula suecica</name>
    <dbReference type="NCBI Taxonomy" id="602035"/>
    <lineage>
        <taxon>Eukaryota</taxon>
        <taxon>Fungi</taxon>
        <taxon>Dikarya</taxon>
        <taxon>Ascomycota</taxon>
        <taxon>Pezizomycotina</taxon>
        <taxon>Leotiomycetes</taxon>
        <taxon>Helotiales</taxon>
        <taxon>Lachnaceae</taxon>
        <taxon>Lachnellula</taxon>
    </lineage>
</organism>
<keyword evidence="3" id="KW-1185">Reference proteome</keyword>
<dbReference type="PANTHER" id="PTHR24148">
    <property type="entry name" value="ANKYRIN REPEAT DOMAIN-CONTAINING PROTEIN 39 HOMOLOG-RELATED"/>
    <property type="match status" value="1"/>
</dbReference>
<dbReference type="Proteomes" id="UP000469558">
    <property type="component" value="Unassembled WGS sequence"/>
</dbReference>
<proteinExistence type="predicted"/>